<comment type="caution">
    <text evidence="6">The sequence shown here is derived from an EMBL/GenBank/DDBJ whole genome shotgun (WGS) entry which is preliminary data.</text>
</comment>
<dbReference type="Gene3D" id="2.40.50.40">
    <property type="match status" value="2"/>
</dbReference>
<dbReference type="InterPro" id="IPR016197">
    <property type="entry name" value="Chromo-like_dom_sf"/>
</dbReference>
<evidence type="ECO:0000259" key="5">
    <source>
        <dbReference type="PROSITE" id="PS50013"/>
    </source>
</evidence>
<accession>A0ABQ8FXE8</accession>
<dbReference type="InterPro" id="IPR000953">
    <property type="entry name" value="Chromo/chromo_shadow_dom"/>
</dbReference>
<dbReference type="Proteomes" id="UP000774617">
    <property type="component" value="Unassembled WGS sequence"/>
</dbReference>
<gene>
    <name evidence="6" type="ORF">B0J12DRAFT_303922</name>
</gene>
<evidence type="ECO:0000256" key="2">
    <source>
        <dbReference type="ARBA" id="ARBA00011353"/>
    </source>
</evidence>
<dbReference type="PROSITE" id="PS00598">
    <property type="entry name" value="CHROMO_1"/>
    <property type="match status" value="1"/>
</dbReference>
<dbReference type="InterPro" id="IPR008251">
    <property type="entry name" value="Chromo_shadow_dom"/>
</dbReference>
<dbReference type="EMBL" id="JAGTJR010000040">
    <property type="protein sequence ID" value="KAH7032368.1"/>
    <property type="molecule type" value="Genomic_DNA"/>
</dbReference>
<feature type="compositionally biased region" description="Basic and acidic residues" evidence="4">
    <location>
        <begin position="137"/>
        <end position="146"/>
    </location>
</feature>
<dbReference type="SUPFAM" id="SSF54160">
    <property type="entry name" value="Chromo domain-like"/>
    <property type="match status" value="2"/>
</dbReference>
<evidence type="ECO:0000256" key="1">
    <source>
        <dbReference type="ARBA" id="ARBA00004123"/>
    </source>
</evidence>
<proteinExistence type="predicted"/>
<keyword evidence="3" id="KW-0539">Nucleus</keyword>
<dbReference type="InterPro" id="IPR017984">
    <property type="entry name" value="Chromo_dom_subgr"/>
</dbReference>
<feature type="compositionally biased region" description="Acidic residues" evidence="4">
    <location>
        <begin position="29"/>
        <end position="41"/>
    </location>
</feature>
<evidence type="ECO:0000256" key="4">
    <source>
        <dbReference type="SAM" id="MobiDB-lite"/>
    </source>
</evidence>
<dbReference type="InterPro" id="IPR023779">
    <property type="entry name" value="Chromodomain_CS"/>
</dbReference>
<protein>
    <recommendedName>
        <fullName evidence="5">Chromo domain-containing protein</fullName>
    </recommendedName>
</protein>
<evidence type="ECO:0000256" key="3">
    <source>
        <dbReference type="ARBA" id="ARBA00023242"/>
    </source>
</evidence>
<comment type="subunit">
    <text evidence="2">Component of the NuA4 histone acetyltransferase complex.</text>
</comment>
<reference evidence="6 7" key="1">
    <citation type="journal article" date="2021" name="Nat. Commun.">
        <title>Genetic determinants of endophytism in the Arabidopsis root mycobiome.</title>
        <authorList>
            <person name="Mesny F."/>
            <person name="Miyauchi S."/>
            <person name="Thiergart T."/>
            <person name="Pickel B."/>
            <person name="Atanasova L."/>
            <person name="Karlsson M."/>
            <person name="Huettel B."/>
            <person name="Barry K.W."/>
            <person name="Haridas S."/>
            <person name="Chen C."/>
            <person name="Bauer D."/>
            <person name="Andreopoulos W."/>
            <person name="Pangilinan J."/>
            <person name="LaButti K."/>
            <person name="Riley R."/>
            <person name="Lipzen A."/>
            <person name="Clum A."/>
            <person name="Drula E."/>
            <person name="Henrissat B."/>
            <person name="Kohler A."/>
            <person name="Grigoriev I.V."/>
            <person name="Martin F.M."/>
            <person name="Hacquard S."/>
        </authorList>
    </citation>
    <scope>NUCLEOTIDE SEQUENCE [LARGE SCALE GENOMIC DNA]</scope>
    <source>
        <strain evidence="6 7">MPI-SDFR-AT-0080</strain>
    </source>
</reference>
<dbReference type="PROSITE" id="PS50013">
    <property type="entry name" value="CHROMO_2"/>
    <property type="match status" value="1"/>
</dbReference>
<keyword evidence="7" id="KW-1185">Reference proteome</keyword>
<feature type="domain" description="Chromo" evidence="5">
    <location>
        <begin position="42"/>
        <end position="103"/>
    </location>
</feature>
<dbReference type="Pfam" id="PF01393">
    <property type="entry name" value="Chromo_shadow"/>
    <property type="match status" value="1"/>
</dbReference>
<dbReference type="Pfam" id="PF00385">
    <property type="entry name" value="Chromo"/>
    <property type="match status" value="1"/>
</dbReference>
<dbReference type="CDD" id="cd00024">
    <property type="entry name" value="CD_CSD"/>
    <property type="match status" value="1"/>
</dbReference>
<organism evidence="6 7">
    <name type="scientific">Macrophomina phaseolina</name>
    <dbReference type="NCBI Taxonomy" id="35725"/>
    <lineage>
        <taxon>Eukaryota</taxon>
        <taxon>Fungi</taxon>
        <taxon>Dikarya</taxon>
        <taxon>Ascomycota</taxon>
        <taxon>Pezizomycotina</taxon>
        <taxon>Dothideomycetes</taxon>
        <taxon>Dothideomycetes incertae sedis</taxon>
        <taxon>Botryosphaeriales</taxon>
        <taxon>Botryosphaeriaceae</taxon>
        <taxon>Macrophomina</taxon>
    </lineage>
</organism>
<sequence length="218" mass="24704">MPPAISDDEVSVSGSESEIPSKPTKKVDEEDAGDEDEEEEEYVVEKIMGHLTDDDGIVKYEIKWLGYDRKSDRTWEPESNLEGAMEALEEYWAKIGGKPGAKKRKASGTPSGTPAGKGRGRGRKAKDESVSVEPVEPEPKLAKTEKQPNFPKGSWENDIQSVDTIEEIPDEKRGIRKRYAMVVWNNGRKTRHELAVLNQKCPQKMLAYYEQHLYFNYN</sequence>
<dbReference type="PANTHER" id="PTHR22812">
    <property type="entry name" value="CHROMOBOX PROTEIN"/>
    <property type="match status" value="1"/>
</dbReference>
<feature type="region of interest" description="Disordered" evidence="4">
    <location>
        <begin position="96"/>
        <end position="158"/>
    </location>
</feature>
<dbReference type="SMART" id="SM00298">
    <property type="entry name" value="CHROMO"/>
    <property type="match status" value="1"/>
</dbReference>
<feature type="compositionally biased region" description="Acidic residues" evidence="4">
    <location>
        <begin position="1"/>
        <end position="10"/>
    </location>
</feature>
<name>A0ABQ8FXE8_9PEZI</name>
<dbReference type="InterPro" id="IPR051219">
    <property type="entry name" value="Heterochromatin_chromo-domain"/>
</dbReference>
<dbReference type="PRINTS" id="PR00504">
    <property type="entry name" value="CHROMODOMAIN"/>
</dbReference>
<dbReference type="InterPro" id="IPR023780">
    <property type="entry name" value="Chromo_domain"/>
</dbReference>
<comment type="subcellular location">
    <subcellularLocation>
        <location evidence="1">Nucleus</location>
    </subcellularLocation>
</comment>
<feature type="region of interest" description="Disordered" evidence="4">
    <location>
        <begin position="1"/>
        <end position="41"/>
    </location>
</feature>
<evidence type="ECO:0000313" key="7">
    <source>
        <dbReference type="Proteomes" id="UP000774617"/>
    </source>
</evidence>
<dbReference type="SMART" id="SM00300">
    <property type="entry name" value="ChSh"/>
    <property type="match status" value="1"/>
</dbReference>
<evidence type="ECO:0000313" key="6">
    <source>
        <dbReference type="EMBL" id="KAH7032368.1"/>
    </source>
</evidence>